<dbReference type="PANTHER" id="PTHR23160:SF20">
    <property type="entry name" value="OS02G0439200 PROTEIN"/>
    <property type="match status" value="1"/>
</dbReference>
<dbReference type="EMBL" id="JBBPBM010000105">
    <property type="protein sequence ID" value="KAK8507878.1"/>
    <property type="molecule type" value="Genomic_DNA"/>
</dbReference>
<accession>A0ABR2BLK2</accession>
<gene>
    <name evidence="1" type="ORF">V6N12_074442</name>
</gene>
<protein>
    <submittedName>
        <fullName evidence="1">Uncharacterized protein</fullName>
    </submittedName>
</protein>
<keyword evidence="2" id="KW-1185">Reference proteome</keyword>
<proteinExistence type="predicted"/>
<name>A0ABR2BLK2_9ROSI</name>
<evidence type="ECO:0000313" key="2">
    <source>
        <dbReference type="Proteomes" id="UP001472677"/>
    </source>
</evidence>
<reference evidence="1 2" key="1">
    <citation type="journal article" date="2024" name="G3 (Bethesda)">
        <title>Genome assembly of Hibiscus sabdariffa L. provides insights into metabolisms of medicinal natural products.</title>
        <authorList>
            <person name="Kim T."/>
        </authorList>
    </citation>
    <scope>NUCLEOTIDE SEQUENCE [LARGE SCALE GENOMIC DNA]</scope>
    <source>
        <strain evidence="1">TK-2024</strain>
        <tissue evidence="1">Old leaves</tissue>
    </source>
</reference>
<dbReference type="InterPro" id="IPR008545">
    <property type="entry name" value="Web"/>
</dbReference>
<dbReference type="PANTHER" id="PTHR23160">
    <property type="entry name" value="SYNAPTONEMAL COMPLEX PROTEIN-RELATED"/>
    <property type="match status" value="1"/>
</dbReference>
<dbReference type="Proteomes" id="UP001472677">
    <property type="component" value="Unassembled WGS sequence"/>
</dbReference>
<evidence type="ECO:0000313" key="1">
    <source>
        <dbReference type="EMBL" id="KAK8507878.1"/>
    </source>
</evidence>
<sequence length="894" mass="100788">MGIGHGNRSGLSATPTKVSPPTPRVASKQGRVLVKPEPGSPSHLQGTRHSVDRSPRSPLNTKPTVDRGSPKAEAERGSPSPLRGTRHLVDRSPRSPLNSKLAIDRRSTKVEPEPGSHSPLRGTRSLVSRPSRQPLNTKPTIDRGSPKVATASEKSQTRIAKGSELQAQLISVQDDLNKAKEKIALIEKEKAQAFEELKEAQKAADEANEKLREALLAQKRAEESLEIDKFQTVELEQAGIEAAQMKDEKWLDELESIRNRHASDADALTSTIEELERVKQELAMVCDAKTQALNQADDATKIAEIHAEEVEFLSAELVQLKSLIDLEGGKEANENKEMVNKCKEEIESLKQQFEEAKTYEEKLIEKEAFIEQLAVDLEAARMAESYALNVVAEWKKRFEDLQMQISEAKKLERSASESLDSVMKQLESNNMSLLDAKSEITALKEKVGLLEVTINKQIGDLVESEQSIKMAKEETKEVTKLVESLKSELEMEKEEKTRALNNEKLAASSVQTLLEERTELVDELENSRDEIEKSKKEMESLASALNQVSAEAREAKEKLLSSEKEHEHYETKLEELRSALKATNDKYEAMLSDAKKEIDLLTSAVELSKNEYQNFGTEYERKELHLLDSVTKSLEEKSSREKEISRLLNLLKQSEEEVSAFKEEEAQLKESLREVETEVIYLQETLRDVNTESRVLKASLLDKETELQNMVRENEELQAREASSLKKAEELSKLLEEATMKRQREENEEPSNCEKDHDLPPKAVGVLEESPKFELPSEQPLQVNDCSKDEVPQADGAKVENANGQVKEAETKLNKDDSNKVQFNMHDSCKIEKNEFSREREAEQKSLVRAAEVKYVNDGRKSPSKQKQQQKKKNDLLGKFVSLLKKKKGSNNQK</sequence>
<organism evidence="1 2">
    <name type="scientific">Hibiscus sabdariffa</name>
    <name type="common">roselle</name>
    <dbReference type="NCBI Taxonomy" id="183260"/>
    <lineage>
        <taxon>Eukaryota</taxon>
        <taxon>Viridiplantae</taxon>
        <taxon>Streptophyta</taxon>
        <taxon>Embryophyta</taxon>
        <taxon>Tracheophyta</taxon>
        <taxon>Spermatophyta</taxon>
        <taxon>Magnoliopsida</taxon>
        <taxon>eudicotyledons</taxon>
        <taxon>Gunneridae</taxon>
        <taxon>Pentapetalae</taxon>
        <taxon>rosids</taxon>
        <taxon>malvids</taxon>
        <taxon>Malvales</taxon>
        <taxon>Malvaceae</taxon>
        <taxon>Malvoideae</taxon>
        <taxon>Hibiscus</taxon>
    </lineage>
</organism>
<dbReference type="Pfam" id="PF05701">
    <property type="entry name" value="WEMBL"/>
    <property type="match status" value="1"/>
</dbReference>
<comment type="caution">
    <text evidence="1">The sequence shown here is derived from an EMBL/GenBank/DDBJ whole genome shotgun (WGS) entry which is preliminary data.</text>
</comment>